<keyword evidence="6" id="KW-1185">Reference proteome</keyword>
<evidence type="ECO:0000313" key="5">
    <source>
        <dbReference type="EMBL" id="CCI43419.1"/>
    </source>
</evidence>
<dbReference type="InterPro" id="IPR000504">
    <property type="entry name" value="RRM_dom"/>
</dbReference>
<organism evidence="5 6">
    <name type="scientific">Albugo candida</name>
    <dbReference type="NCBI Taxonomy" id="65357"/>
    <lineage>
        <taxon>Eukaryota</taxon>
        <taxon>Sar</taxon>
        <taxon>Stramenopiles</taxon>
        <taxon>Oomycota</taxon>
        <taxon>Peronosporomycetes</taxon>
        <taxon>Albuginales</taxon>
        <taxon>Albuginaceae</taxon>
        <taxon>Albugo</taxon>
    </lineage>
</organism>
<name>A0A024G9W0_9STRA</name>
<evidence type="ECO:0000259" key="4">
    <source>
        <dbReference type="PROSITE" id="PS50102"/>
    </source>
</evidence>
<feature type="region of interest" description="Disordered" evidence="3">
    <location>
        <begin position="219"/>
        <end position="252"/>
    </location>
</feature>
<reference evidence="5 6" key="1">
    <citation type="submission" date="2012-05" db="EMBL/GenBank/DDBJ databases">
        <title>Recombination and specialization in a pathogen metapopulation.</title>
        <authorList>
            <person name="Gardiner A."/>
            <person name="Kemen E."/>
            <person name="Schultz-Larsen T."/>
            <person name="MacLean D."/>
            <person name="Van Oosterhout C."/>
            <person name="Jones J.D.G."/>
        </authorList>
    </citation>
    <scope>NUCLEOTIDE SEQUENCE [LARGE SCALE GENOMIC DNA]</scope>
    <source>
        <strain evidence="5 6">Ac Nc2</strain>
    </source>
</reference>
<dbReference type="Proteomes" id="UP000053237">
    <property type="component" value="Unassembled WGS sequence"/>
</dbReference>
<keyword evidence="1 2" id="KW-0694">RNA-binding</keyword>
<feature type="compositionally biased region" description="Basic and acidic residues" evidence="3">
    <location>
        <begin position="229"/>
        <end position="252"/>
    </location>
</feature>
<dbReference type="STRING" id="65357.A0A024G9W0"/>
<dbReference type="PANTHER" id="PTHR48029">
    <property type="entry name" value="NUCLEOLAR PROTEIN 8"/>
    <property type="match status" value="1"/>
</dbReference>
<dbReference type="PROSITE" id="PS50102">
    <property type="entry name" value="RRM"/>
    <property type="match status" value="1"/>
</dbReference>
<comment type="caution">
    <text evidence="5">The sequence shown here is derived from an EMBL/GenBank/DDBJ whole genome shotgun (WGS) entry which is preliminary data.</text>
</comment>
<dbReference type="PANTHER" id="PTHR48029:SF1">
    <property type="entry name" value="NUCLEOLAR PROTEIN 8"/>
    <property type="match status" value="1"/>
</dbReference>
<dbReference type="GO" id="GO:0003723">
    <property type="term" value="F:RNA binding"/>
    <property type="evidence" value="ECO:0007669"/>
    <property type="project" value="UniProtKB-UniRule"/>
</dbReference>
<dbReference type="InParanoid" id="A0A024G9W0"/>
<feature type="domain" description="RRM" evidence="4">
    <location>
        <begin position="22"/>
        <end position="121"/>
    </location>
</feature>
<dbReference type="OrthoDB" id="21643at2759"/>
<evidence type="ECO:0000256" key="2">
    <source>
        <dbReference type="PROSITE-ProRule" id="PRU00176"/>
    </source>
</evidence>
<sequence length="728" mass="81819">MTGSPVQCHTEGAKSSILTPQVRLYIGGLSNGENILDLQTRIQSFVEQQRTSMHRNCALILPIQVMKEKVISKDESTVQLRGFGYADFTGEDVSSVVIDIIKVFNKTKWRGSVLKVETANPHYIEKLRKEWIDEEKLQNMRREQAQAERQRYLTKCLNKSTKSEAFNMAIKFSGTRHKFNDDKNEQGGEKAGNGNESSMGSGDSFFKSLSVGEAVATKKDPNKQLCDASPEKKSANTKRLEALNRKSKTKESLSMKEKGIGISAVAGICNKKVIFDDDAQPILSSKTEEDVYSDDTEAQDWMITADAGTEMKSLKILEFGSDSGDDVAEHESSVFAVRPEFTGVKGKELFELQKSYKGDSRFRLDTRFMEEFLDPFDDTDMKKTQGDYSNMESYIQSFRQDDSAHEKTGEPSDLQEEIDRALVVVNELFPEINVDRLKTTYKARVHLREKLARNEFTKSVVRDASWMGVSLRYNPTIPSHNDKFEVKETQRDANSENFGEARTDHGGKSVNPIEAKLGGPRYFTASEGLNSMFSRVRKNSEDGIVGEAALDGVFNKNSATSALMENEVEFAQPESNGAFKLSSLFDFAPKHDVSKEASTKTREYLSNEDINGKKNEDVAMWDDTNVLNSELISGSEVETDEDLSGDDDYATECEEIEKETLPKGPDTVTNASVRCIDDLLMLGTSFANGHSTHKLDWQTFRAKLATDFKRKRKEALKNRKKKQKSHDK</sequence>
<feature type="region of interest" description="Disordered" evidence="3">
    <location>
        <begin position="177"/>
        <end position="203"/>
    </location>
</feature>
<accession>A0A024G9W0</accession>
<feature type="compositionally biased region" description="Basic and acidic residues" evidence="3">
    <location>
        <begin position="178"/>
        <end position="188"/>
    </location>
</feature>
<gene>
    <name evidence="5" type="ORF">BN9_042030</name>
</gene>
<evidence type="ECO:0000313" key="6">
    <source>
        <dbReference type="Proteomes" id="UP000053237"/>
    </source>
</evidence>
<dbReference type="EMBL" id="CAIX01000048">
    <property type="protein sequence ID" value="CCI43419.1"/>
    <property type="molecule type" value="Genomic_DNA"/>
</dbReference>
<proteinExistence type="predicted"/>
<protein>
    <recommendedName>
        <fullName evidence="4">RRM domain-containing protein</fullName>
    </recommendedName>
</protein>
<evidence type="ECO:0000256" key="3">
    <source>
        <dbReference type="SAM" id="MobiDB-lite"/>
    </source>
</evidence>
<evidence type="ECO:0000256" key="1">
    <source>
        <dbReference type="ARBA" id="ARBA00022884"/>
    </source>
</evidence>
<dbReference type="AlphaFoldDB" id="A0A024G9W0"/>